<dbReference type="SUPFAM" id="SSF52540">
    <property type="entry name" value="P-loop containing nucleoside triphosphate hydrolases"/>
    <property type="match status" value="2"/>
</dbReference>
<dbReference type="SMART" id="SM00382">
    <property type="entry name" value="AAA"/>
    <property type="match status" value="2"/>
</dbReference>
<dbReference type="GO" id="GO:0000329">
    <property type="term" value="C:fungal-type vacuole membrane"/>
    <property type="evidence" value="ECO:0007669"/>
    <property type="project" value="UniProtKB-ARBA"/>
</dbReference>
<keyword evidence="3 9" id="KW-0812">Transmembrane</keyword>
<dbReference type="InterPro" id="IPR044726">
    <property type="entry name" value="ABCC_6TM_D2"/>
</dbReference>
<proteinExistence type="predicted"/>
<keyword evidence="4" id="KW-0677">Repeat</keyword>
<dbReference type="PROSITE" id="PS50929">
    <property type="entry name" value="ABC_TM1F"/>
    <property type="match status" value="2"/>
</dbReference>
<evidence type="ECO:0000256" key="3">
    <source>
        <dbReference type="ARBA" id="ARBA00022692"/>
    </source>
</evidence>
<dbReference type="FunFam" id="1.20.1560.10:FF:000013">
    <property type="entry name" value="ABC transporter C family member 2"/>
    <property type="match status" value="1"/>
</dbReference>
<evidence type="ECO:0000256" key="5">
    <source>
        <dbReference type="ARBA" id="ARBA00022741"/>
    </source>
</evidence>
<feature type="transmembrane region" description="Helical" evidence="9">
    <location>
        <begin position="1282"/>
        <end position="1305"/>
    </location>
</feature>
<evidence type="ECO:0000313" key="13">
    <source>
        <dbReference type="Proteomes" id="UP000000707"/>
    </source>
</evidence>
<evidence type="ECO:0000256" key="1">
    <source>
        <dbReference type="ARBA" id="ARBA00004128"/>
    </source>
</evidence>
<feature type="domain" description="ABC transporter" evidence="10">
    <location>
        <begin position="1350"/>
        <end position="1602"/>
    </location>
</feature>
<dbReference type="FunFam" id="3.40.50.300:FF:000997">
    <property type="entry name" value="Multidrug resistance-associated protein 1"/>
    <property type="match status" value="1"/>
</dbReference>
<dbReference type="GO" id="GO:0005524">
    <property type="term" value="F:ATP binding"/>
    <property type="evidence" value="ECO:0007669"/>
    <property type="project" value="UniProtKB-KW"/>
</dbReference>
<keyword evidence="13" id="KW-1185">Reference proteome</keyword>
<evidence type="ECO:0000313" key="12">
    <source>
        <dbReference type="EMBL" id="EGV65927.1"/>
    </source>
</evidence>
<dbReference type="STRING" id="590646.G3AYT9"/>
<evidence type="ECO:0000256" key="7">
    <source>
        <dbReference type="ARBA" id="ARBA00022989"/>
    </source>
</evidence>
<comment type="subcellular location">
    <subcellularLocation>
        <location evidence="1">Vacuole membrane</location>
        <topology evidence="1">Multi-pass membrane protein</topology>
    </subcellularLocation>
</comment>
<dbReference type="InterPro" id="IPR044746">
    <property type="entry name" value="ABCC_6TM_D1"/>
</dbReference>
<dbReference type="Pfam" id="PF24357">
    <property type="entry name" value="TMD0_ABC"/>
    <property type="match status" value="1"/>
</dbReference>
<feature type="transmembrane region" description="Helical" evidence="9">
    <location>
        <begin position="162"/>
        <end position="182"/>
    </location>
</feature>
<dbReference type="PANTHER" id="PTHR24223">
    <property type="entry name" value="ATP-BINDING CASSETTE SUB-FAMILY C"/>
    <property type="match status" value="1"/>
</dbReference>
<dbReference type="CDD" id="cd18579">
    <property type="entry name" value="ABC_6TM_ABCC_D1"/>
    <property type="match status" value="1"/>
</dbReference>
<feature type="transmembrane region" description="Helical" evidence="9">
    <location>
        <begin position="202"/>
        <end position="222"/>
    </location>
</feature>
<dbReference type="Pfam" id="PF00005">
    <property type="entry name" value="ABC_tran"/>
    <property type="match status" value="2"/>
</dbReference>
<keyword evidence="6" id="KW-0067">ATP-binding</keyword>
<dbReference type="CDD" id="cd03244">
    <property type="entry name" value="ABCC_MRP_domain2"/>
    <property type="match status" value="1"/>
</dbReference>
<feature type="transmembrane region" description="Helical" evidence="9">
    <location>
        <begin position="49"/>
        <end position="75"/>
    </location>
</feature>
<dbReference type="PROSITE" id="PS50893">
    <property type="entry name" value="ABC_TRANSPORTER_2"/>
    <property type="match status" value="2"/>
</dbReference>
<dbReference type="PANTHER" id="PTHR24223:SF443">
    <property type="entry name" value="MULTIDRUG-RESISTANCE LIKE PROTEIN 1, ISOFORM I"/>
    <property type="match status" value="1"/>
</dbReference>
<dbReference type="CDD" id="cd18580">
    <property type="entry name" value="ABC_6TM_ABCC_D2"/>
    <property type="match status" value="1"/>
</dbReference>
<sequence length="1607" mass="179495">MDQIILVDGSAVGLGGSAPIPTGDQLCSIVSSWNQPLYSPYENSLNPCFISFVFGALNLFFIFPLTIQIINFLFFNTFGPYNIKYSFGSIFKVKSVGIFTLIRFNSVFIQCLLSLVLLSFKFVSFSDLKSSALILNVVTLVVFVLPLHLIEPTRCVIPATSLLFYWFSSSVINFVISLQDLFSEHKVYIPDGDISIQSAIRTVEILLLLNSVGIFILELFFYQPSVELIEYYDLNEWNYGRVRNIFNRVFFKFMKDTIDIAGKTNHVDVTNLPSIIIDLDNEVAYKKFLGAWNKSVSKTEAINAKNLEKSKKTGKPFVKKTPSLFWPLLSITKGLFFRALFFDYMEFFAQICQPYLYFSKSLGTNDVTPEPLIVGFGVATCLYLAAVTRYMTFNRKFVNIQGLGNVVETALSSHIYYKGMKLSPKERRNKTVGEIVNNMAQDISTVDYAPEVVIDVVSQPFRLVMYIYTLYNFLGASALAGLSTALVLIPIASTCYKFVYKEMNLEMKYKDERAKLMGEILNSIKSIKLYSWENPMLERLFEIRNNKELKVLRKVGILSTAIDFLWNSIPYGIAVSTFTAAAVFAGTELTPEVIFPSLTLFDLLTGPILALPGIFSNIAESKVSLARLIKFFTMEELEVDALERSYIPLRKGEEAVTIKNANFVWTIDNVEEKSAKDLAKDSARIDEEADIDAPSEVNTVALTDINFTAKKGELTCVVGRVGSGKSTLLKAILGCIPVDTTINTPTLKVNGSIAYCAQSAWILNSSVRENILFGRKYDKEFYQATVQACELSKDFEMLPDGDRTIVGEKGISLSGGQKARISLARAVYSKAEIYILDDVLSAVDTHVGKNIIKNVLGKDGLLASKTTILATNSVPVLHQAASIILLAEGKIIERGTFTEVMSTESSLAKLINEFGKFEEEEEANEETAEIESTKVVVSGNVSSSEDEHNPQQYQPIISEGEDLSLARVVTNATVAASFVSFGHAYDQDFDDDVDKVTRTGDSEEIKTKGKVNLMIYNKYIQACGYFSVVVYLALVVLSTALALSNTYVLKYWSEQNVKYGHNVDIAFYLTLYAAIGIISLLFTLVASFIIYAVIIINGSRYFHDTMAKSVLRSPMSFFETTPIGRILNRFTEDINVIDNQLIWALTLFANYGFRAVSVFAVVILNLPIMFFVLVFLLFFYDSFRRLFIPASRELKRLRSATKSPVFSHLQESITGVDTIFAYNQVDRFTHKASDNMNTSIKVSQANIHVNRWLSMRLQGLSAVVVYCSTLLILASVNSKNPLGPGLVGFIMTYVLDVTSTLNAIVRSYADIETRSITIERLWEYCNLKPEAEMVIEDNRPAESWPAEGAISFKNYETKYRENLDPVLNNISIDIKPREKIGIVGRTGAGKSTLTLAVFRIIEATGGHIEIDGVDTSKIGLFDLRSKLNIIPQDSQAIDGTVRQNLDPFGKHTDEELWKVLELSHLKEHIEGMKTERKVDDDEEDNSTPLIATGLNARIEEGGANLSAGQKQLMCLARALLNPSKVLILDEATASVDVQTDKIVQDTIRSEFNDKTILTIAHRIETIMDSDRILVLERGQVKEFDAPTELLKDQNTIFYSLCKQGGLV</sequence>
<dbReference type="InterPro" id="IPR027417">
    <property type="entry name" value="P-loop_NTPase"/>
</dbReference>
<dbReference type="InterPro" id="IPR017871">
    <property type="entry name" value="ABC_transporter-like_CS"/>
</dbReference>
<feature type="transmembrane region" description="Helical" evidence="9">
    <location>
        <begin position="1024"/>
        <end position="1044"/>
    </location>
</feature>
<dbReference type="OrthoDB" id="6500128at2759"/>
<reference evidence="12 13" key="1">
    <citation type="journal article" date="2011" name="Proc. Natl. Acad. Sci. U.S.A.">
        <title>Comparative genomics of xylose-fermenting fungi for enhanced biofuel production.</title>
        <authorList>
            <person name="Wohlbach D.J."/>
            <person name="Kuo A."/>
            <person name="Sato T.K."/>
            <person name="Potts K.M."/>
            <person name="Salamov A.A."/>
            <person name="LaButti K.M."/>
            <person name="Sun H."/>
            <person name="Clum A."/>
            <person name="Pangilinan J.L."/>
            <person name="Lindquist E.A."/>
            <person name="Lucas S."/>
            <person name="Lapidus A."/>
            <person name="Jin M."/>
            <person name="Gunawan C."/>
            <person name="Balan V."/>
            <person name="Dale B.E."/>
            <person name="Jeffries T.W."/>
            <person name="Zinkel R."/>
            <person name="Barry K.W."/>
            <person name="Grigoriev I.V."/>
            <person name="Gasch A.P."/>
        </authorList>
    </citation>
    <scope>NUCLEOTIDE SEQUENCE [LARGE SCALE GENOMIC DNA]</scope>
    <source>
        <strain evidence="13">ATCC 10573 / BCRC 21748 / CBS 615 / JCM 9827 / NBRC 10315 / NRRL Y-1498 / VKM Y-70</strain>
    </source>
</reference>
<dbReference type="eggNOG" id="KOG0054">
    <property type="taxonomic scope" value="Eukaryota"/>
</dbReference>
<gene>
    <name evidence="12" type="ORF">CANTEDRAFT_97001</name>
</gene>
<evidence type="ECO:0000256" key="6">
    <source>
        <dbReference type="ARBA" id="ARBA00022840"/>
    </source>
</evidence>
<accession>G3AYT9</accession>
<dbReference type="EMBL" id="GL996512">
    <property type="protein sequence ID" value="EGV65927.1"/>
    <property type="molecule type" value="Genomic_DNA"/>
</dbReference>
<feature type="domain" description="ABC transmembrane type-1" evidence="11">
    <location>
        <begin position="1029"/>
        <end position="1313"/>
    </location>
</feature>
<dbReference type="CDD" id="cd03250">
    <property type="entry name" value="ABCC_MRP_domain1"/>
    <property type="match status" value="1"/>
</dbReference>
<dbReference type="Gene3D" id="1.20.1560.10">
    <property type="entry name" value="ABC transporter type 1, transmembrane domain"/>
    <property type="match status" value="2"/>
</dbReference>
<dbReference type="FunFam" id="3.40.50.300:FF:000565">
    <property type="entry name" value="ABC bile acid transporter"/>
    <property type="match status" value="1"/>
</dbReference>
<dbReference type="InterPro" id="IPR050173">
    <property type="entry name" value="ABC_transporter_C-like"/>
</dbReference>
<protein>
    <recommendedName>
        <fullName evidence="14">P-loop containing nucleoside triphosphate hydrolase protein</fullName>
    </recommendedName>
</protein>
<evidence type="ECO:0000256" key="9">
    <source>
        <dbReference type="SAM" id="Phobius"/>
    </source>
</evidence>
<feature type="transmembrane region" description="Helical" evidence="9">
    <location>
        <begin position="1257"/>
        <end position="1276"/>
    </location>
</feature>
<keyword evidence="7 9" id="KW-1133">Transmembrane helix</keyword>
<dbReference type="InterPro" id="IPR036640">
    <property type="entry name" value="ABC1_TM_sf"/>
</dbReference>
<dbReference type="InterPro" id="IPR003593">
    <property type="entry name" value="AAA+_ATPase"/>
</dbReference>
<dbReference type="InterPro" id="IPR056227">
    <property type="entry name" value="TMD0_ABC"/>
</dbReference>
<dbReference type="Proteomes" id="UP000000707">
    <property type="component" value="Unassembled WGS sequence"/>
</dbReference>
<feature type="transmembrane region" description="Helical" evidence="9">
    <location>
        <begin position="324"/>
        <end position="341"/>
    </location>
</feature>
<dbReference type="Gene3D" id="3.40.50.300">
    <property type="entry name" value="P-loop containing nucleotide triphosphate hydrolases"/>
    <property type="match status" value="2"/>
</dbReference>
<dbReference type="GO" id="GO:0140359">
    <property type="term" value="F:ABC-type transporter activity"/>
    <property type="evidence" value="ECO:0007669"/>
    <property type="project" value="InterPro"/>
</dbReference>
<feature type="transmembrane region" description="Helical" evidence="9">
    <location>
        <begin position="470"/>
        <end position="492"/>
    </location>
</feature>
<keyword evidence="5" id="KW-0547">Nucleotide-binding</keyword>
<dbReference type="PROSITE" id="PS00211">
    <property type="entry name" value="ABC_TRANSPORTER_1"/>
    <property type="match status" value="2"/>
</dbReference>
<evidence type="ECO:0000256" key="8">
    <source>
        <dbReference type="ARBA" id="ARBA00023136"/>
    </source>
</evidence>
<keyword evidence="8 9" id="KW-0472">Membrane</keyword>
<keyword evidence="2" id="KW-0813">Transport</keyword>
<feature type="transmembrane region" description="Helical" evidence="9">
    <location>
        <begin position="1155"/>
        <end position="1180"/>
    </location>
</feature>
<feature type="domain" description="ABC transporter" evidence="10">
    <location>
        <begin position="683"/>
        <end position="913"/>
    </location>
</feature>
<evidence type="ECO:0000256" key="2">
    <source>
        <dbReference type="ARBA" id="ARBA00022448"/>
    </source>
</evidence>
<dbReference type="HOGENOM" id="CLU_000604_27_1_1"/>
<evidence type="ECO:0000259" key="10">
    <source>
        <dbReference type="PROSITE" id="PS50893"/>
    </source>
</evidence>
<dbReference type="InterPro" id="IPR011527">
    <property type="entry name" value="ABC1_TM_dom"/>
</dbReference>
<feature type="transmembrane region" description="Helical" evidence="9">
    <location>
        <begin position="96"/>
        <end position="120"/>
    </location>
</feature>
<dbReference type="Pfam" id="PF00664">
    <property type="entry name" value="ABC_membrane"/>
    <property type="match status" value="2"/>
</dbReference>
<dbReference type="InterPro" id="IPR003439">
    <property type="entry name" value="ABC_transporter-like_ATP-bd"/>
</dbReference>
<evidence type="ECO:0000256" key="4">
    <source>
        <dbReference type="ARBA" id="ARBA00022737"/>
    </source>
</evidence>
<feature type="transmembrane region" description="Helical" evidence="9">
    <location>
        <begin position="132"/>
        <end position="150"/>
    </location>
</feature>
<name>G3AYT9_CANTC</name>
<organism evidence="13">
    <name type="scientific">Candida tenuis (strain ATCC 10573 / BCRC 21748 / CBS 615 / JCM 9827 / NBRC 10315 / NRRL Y-1498 / VKM Y-70)</name>
    <name type="common">Yeast</name>
    <name type="synonym">Yamadazyma tenuis</name>
    <dbReference type="NCBI Taxonomy" id="590646"/>
    <lineage>
        <taxon>Eukaryota</taxon>
        <taxon>Fungi</taxon>
        <taxon>Dikarya</taxon>
        <taxon>Ascomycota</taxon>
        <taxon>Saccharomycotina</taxon>
        <taxon>Pichiomycetes</taxon>
        <taxon>Debaryomycetaceae</taxon>
        <taxon>Yamadazyma</taxon>
    </lineage>
</organism>
<dbReference type="SUPFAM" id="SSF90123">
    <property type="entry name" value="ABC transporter transmembrane region"/>
    <property type="match status" value="2"/>
</dbReference>
<feature type="transmembrane region" description="Helical" evidence="9">
    <location>
        <begin position="372"/>
        <end position="391"/>
    </location>
</feature>
<feature type="transmembrane region" description="Helical" evidence="9">
    <location>
        <begin position="1065"/>
        <end position="1096"/>
    </location>
</feature>
<dbReference type="GO" id="GO:0016887">
    <property type="term" value="F:ATP hydrolysis activity"/>
    <property type="evidence" value="ECO:0007669"/>
    <property type="project" value="InterPro"/>
</dbReference>
<feature type="domain" description="ABC transmembrane type-1" evidence="11">
    <location>
        <begin position="407"/>
        <end position="620"/>
    </location>
</feature>
<evidence type="ECO:0000259" key="11">
    <source>
        <dbReference type="PROSITE" id="PS50929"/>
    </source>
</evidence>
<evidence type="ECO:0008006" key="14">
    <source>
        <dbReference type="Google" id="ProtNLM"/>
    </source>
</evidence>